<comment type="similarity">
    <text evidence="2">Belongs to the bacterial solute-binding protein 1 family.</text>
</comment>
<accession>A0A2R4X1L1</accession>
<evidence type="ECO:0000313" key="7">
    <source>
        <dbReference type="Proteomes" id="UP000244727"/>
    </source>
</evidence>
<evidence type="ECO:0000256" key="5">
    <source>
        <dbReference type="SAM" id="MobiDB-lite"/>
    </source>
</evidence>
<feature type="region of interest" description="Disordered" evidence="5">
    <location>
        <begin position="370"/>
        <end position="389"/>
    </location>
</feature>
<dbReference type="PANTHER" id="PTHR43649">
    <property type="entry name" value="ARABINOSE-BINDING PROTEIN-RELATED"/>
    <property type="match status" value="1"/>
</dbReference>
<proteinExistence type="inferred from homology"/>
<dbReference type="PANTHER" id="PTHR43649:SF28">
    <property type="entry name" value="BINDING PROTEIN COMPONENT OF ABC SUGAR TRANSPORTER-RELATED"/>
    <property type="match status" value="1"/>
</dbReference>
<dbReference type="Proteomes" id="UP000244727">
    <property type="component" value="Chromosome"/>
</dbReference>
<name>A0A2R4X1L1_9EURY</name>
<keyword evidence="3" id="KW-0813">Transport</keyword>
<comment type="subcellular location">
    <subcellularLocation>
        <location evidence="1">Cell envelope</location>
    </subcellularLocation>
</comment>
<keyword evidence="7" id="KW-1185">Reference proteome</keyword>
<dbReference type="KEGG" id="harc:HARCEL1_08155"/>
<reference evidence="6 7" key="1">
    <citation type="submission" date="2018-04" db="EMBL/GenBank/DDBJ databases">
        <title>Halococcoides cellulosivorans gen. nov., sp. nov., an extremely halophilic cellulose-utilizing haloarchaeon from hypersaline lakes.</title>
        <authorList>
            <person name="Sorokin D.Y."/>
            <person name="Toshchakov S.V."/>
            <person name="Samarov N.I."/>
            <person name="Korzhenkov A."/>
            <person name="Kublanov I.V."/>
        </authorList>
    </citation>
    <scope>NUCLEOTIDE SEQUENCE [LARGE SCALE GENOMIC DNA]</scope>
    <source>
        <strain evidence="6 7">HArcel1</strain>
    </source>
</reference>
<dbReference type="GeneID" id="36512472"/>
<sequence>MPDNPLSRRQFVSVAGTASAAMLAGCDGDGGSNELELVHWWTAGGEEDAIQALIDGYEEEYDYTVNNNPAPGGAGSALDTVIQNRVLNENPPGTFQIWPGKAMNTYLDSDVLADIGSVWTDEMQSAYQDGVMELAQTDDGTFVAVPVNIHRLNNLFYNVSVVEDAGVDPASLETPGDVLTAMETVEAETDAAGMAHQTSAQWSTVQLWEDILVGQAGVDTYLDVLDGNVAANEQAVKDALQLTADYREYFIEDAGSVSWDTGNQSVIQDEAAFLHQGDWAAGQYKSAEDFEYGTDWDYVPFPGTGDVYHVVSDAFVMPQPNPSPDATEAWLSYAGSVDGQIAFNTNKGSIPPRTDVSMDEFGPFLTSQSEDFGASTAQPPTIAHGTGVTPTVKGNVEDAFADFIANWNVDDTYSGIESAFN</sequence>
<evidence type="ECO:0000256" key="1">
    <source>
        <dbReference type="ARBA" id="ARBA00004196"/>
    </source>
</evidence>
<evidence type="ECO:0000256" key="4">
    <source>
        <dbReference type="ARBA" id="ARBA00022729"/>
    </source>
</evidence>
<evidence type="ECO:0000313" key="6">
    <source>
        <dbReference type="EMBL" id="AWB27684.1"/>
    </source>
</evidence>
<dbReference type="SUPFAM" id="SSF53850">
    <property type="entry name" value="Periplasmic binding protein-like II"/>
    <property type="match status" value="1"/>
</dbReference>
<dbReference type="EMBL" id="CP028858">
    <property type="protein sequence ID" value="AWB27684.1"/>
    <property type="molecule type" value="Genomic_DNA"/>
</dbReference>
<organism evidence="6 7">
    <name type="scientific">Halococcoides cellulosivorans</name>
    <dbReference type="NCBI Taxonomy" id="1679096"/>
    <lineage>
        <taxon>Archaea</taxon>
        <taxon>Methanobacteriati</taxon>
        <taxon>Methanobacteriota</taxon>
        <taxon>Stenosarchaea group</taxon>
        <taxon>Halobacteria</taxon>
        <taxon>Halobacteriales</taxon>
        <taxon>Haloarculaceae</taxon>
        <taxon>Halococcoides</taxon>
    </lineage>
</organism>
<dbReference type="AlphaFoldDB" id="A0A2R4X1L1"/>
<evidence type="ECO:0000256" key="3">
    <source>
        <dbReference type="ARBA" id="ARBA00022448"/>
    </source>
</evidence>
<dbReference type="Gene3D" id="3.40.190.10">
    <property type="entry name" value="Periplasmic binding protein-like II"/>
    <property type="match status" value="2"/>
</dbReference>
<feature type="compositionally biased region" description="Polar residues" evidence="5">
    <location>
        <begin position="370"/>
        <end position="379"/>
    </location>
</feature>
<evidence type="ECO:0000256" key="2">
    <source>
        <dbReference type="ARBA" id="ARBA00008520"/>
    </source>
</evidence>
<protein>
    <submittedName>
        <fullName evidence="6">Carbohydrate ABC transporter substrate-binding protein</fullName>
    </submittedName>
</protein>
<keyword evidence="4" id="KW-0732">Signal</keyword>
<dbReference type="Pfam" id="PF13416">
    <property type="entry name" value="SBP_bac_8"/>
    <property type="match status" value="1"/>
</dbReference>
<dbReference type="InterPro" id="IPR050490">
    <property type="entry name" value="Bact_solute-bd_prot1"/>
</dbReference>
<dbReference type="InterPro" id="IPR006059">
    <property type="entry name" value="SBP"/>
</dbReference>
<dbReference type="RefSeq" id="WP_108382224.1">
    <property type="nucleotide sequence ID" value="NZ_CP028858.1"/>
</dbReference>
<gene>
    <name evidence="6" type="ORF">HARCEL1_08155</name>
</gene>